<dbReference type="GO" id="GO:0006913">
    <property type="term" value="P:nucleocytoplasmic transport"/>
    <property type="evidence" value="ECO:0007669"/>
    <property type="project" value="TreeGrafter"/>
</dbReference>
<dbReference type="EMBL" id="JNBS01005025">
    <property type="protein sequence ID" value="OQR81355.1"/>
    <property type="molecule type" value="Genomic_DNA"/>
</dbReference>
<evidence type="ECO:0000313" key="4">
    <source>
        <dbReference type="EMBL" id="OQR81355.1"/>
    </source>
</evidence>
<organism evidence="4 5">
    <name type="scientific">Thraustotheca clavata</name>
    <dbReference type="NCBI Taxonomy" id="74557"/>
    <lineage>
        <taxon>Eukaryota</taxon>
        <taxon>Sar</taxon>
        <taxon>Stramenopiles</taxon>
        <taxon>Oomycota</taxon>
        <taxon>Saprolegniomycetes</taxon>
        <taxon>Saprolegniales</taxon>
        <taxon>Achlyaceae</taxon>
        <taxon>Thraustotheca</taxon>
    </lineage>
</organism>
<dbReference type="GO" id="GO:0005634">
    <property type="term" value="C:nucleus"/>
    <property type="evidence" value="ECO:0007669"/>
    <property type="project" value="TreeGrafter"/>
</dbReference>
<dbReference type="InterPro" id="IPR032675">
    <property type="entry name" value="LRR_dom_sf"/>
</dbReference>
<dbReference type="Proteomes" id="UP000243217">
    <property type="component" value="Unassembled WGS sequence"/>
</dbReference>
<dbReference type="GO" id="GO:0005096">
    <property type="term" value="F:GTPase activator activity"/>
    <property type="evidence" value="ECO:0007669"/>
    <property type="project" value="UniProtKB-KW"/>
</dbReference>
<keyword evidence="1" id="KW-0343">GTPase activation</keyword>
<evidence type="ECO:0000256" key="3">
    <source>
        <dbReference type="ARBA" id="ARBA00022737"/>
    </source>
</evidence>
<keyword evidence="2" id="KW-0433">Leucine-rich repeat</keyword>
<dbReference type="SUPFAM" id="SSF52047">
    <property type="entry name" value="RNI-like"/>
    <property type="match status" value="1"/>
</dbReference>
<dbReference type="GO" id="GO:0048471">
    <property type="term" value="C:perinuclear region of cytoplasm"/>
    <property type="evidence" value="ECO:0007669"/>
    <property type="project" value="TreeGrafter"/>
</dbReference>
<dbReference type="GO" id="GO:0005829">
    <property type="term" value="C:cytosol"/>
    <property type="evidence" value="ECO:0007669"/>
    <property type="project" value="TreeGrafter"/>
</dbReference>
<reference evidence="4 5" key="1">
    <citation type="journal article" date="2014" name="Genome Biol. Evol.">
        <title>The secreted proteins of Achlya hypogyna and Thraustotheca clavata identify the ancestral oomycete secretome and reveal gene acquisitions by horizontal gene transfer.</title>
        <authorList>
            <person name="Misner I."/>
            <person name="Blouin N."/>
            <person name="Leonard G."/>
            <person name="Richards T.A."/>
            <person name="Lane C.E."/>
        </authorList>
    </citation>
    <scope>NUCLEOTIDE SEQUENCE [LARGE SCALE GENOMIC DNA]</scope>
    <source>
        <strain evidence="4 5">ATCC 34112</strain>
    </source>
</reference>
<evidence type="ECO:0000313" key="5">
    <source>
        <dbReference type="Proteomes" id="UP000243217"/>
    </source>
</evidence>
<proteinExistence type="predicted"/>
<gene>
    <name evidence="4" type="ORF">THRCLA_11810</name>
</gene>
<evidence type="ECO:0000256" key="2">
    <source>
        <dbReference type="ARBA" id="ARBA00022614"/>
    </source>
</evidence>
<dbReference type="InterPro" id="IPR027038">
    <property type="entry name" value="RanGap"/>
</dbReference>
<protein>
    <submittedName>
        <fullName evidence="4">Uncharacterized protein</fullName>
    </submittedName>
</protein>
<comment type="caution">
    <text evidence="4">The sequence shown here is derived from an EMBL/GenBank/DDBJ whole genome shotgun (WGS) entry which is preliminary data.</text>
</comment>
<accession>A0A1V9Y6J9</accession>
<dbReference type="GO" id="GO:0031267">
    <property type="term" value="F:small GTPase binding"/>
    <property type="evidence" value="ECO:0007669"/>
    <property type="project" value="TreeGrafter"/>
</dbReference>
<name>A0A1V9Y6J9_9STRA</name>
<dbReference type="AlphaFoldDB" id="A0A1V9Y6J9"/>
<dbReference type="Gene3D" id="3.80.10.10">
    <property type="entry name" value="Ribonuclease Inhibitor"/>
    <property type="match status" value="1"/>
</dbReference>
<evidence type="ECO:0000256" key="1">
    <source>
        <dbReference type="ARBA" id="ARBA00022468"/>
    </source>
</evidence>
<dbReference type="OrthoDB" id="10440258at2759"/>
<keyword evidence="5" id="KW-1185">Reference proteome</keyword>
<dbReference type="PANTHER" id="PTHR24113:SF12">
    <property type="entry name" value="RAN GTPASE-ACTIVATING PROTEIN 1"/>
    <property type="match status" value="1"/>
</dbReference>
<dbReference type="STRING" id="74557.A0A1V9Y6J9"/>
<dbReference type="PANTHER" id="PTHR24113">
    <property type="entry name" value="RAN GTPASE-ACTIVATING PROTEIN 1"/>
    <property type="match status" value="1"/>
</dbReference>
<sequence length="481" mass="54655">MLVQRRWLQPHVAQSIGTFLDNANDLFIFLLALPPTVLTPPLSSLIELAKLVPISHLWPTNDGFLRSLQDHPEWRVLAQKTIELYPVVTIPDTLVPWIYPVLPSTNVRVSLSTPLELQAVMEHWVHRLTSIELLLHDDMYMFEMQWTDEHLKTLCQAVKTAPTLTSMRLSWHLTPSFEPILQSIYKSKLTQIELSYERINAVLWNEIMASEFATWITTQPITRVALTNLDTVDEIATQLLIDGLLTSNSIRSLQIHGGLLSHDLFTWHCSFPTNLIQLDLKFNSSDCITGMAAALVNTKLQILQLELTKPCNMNAEIERLVQTTLPTLHDLRTLHLKQCPLTKTCCVTLSLLLPRYNDVHLQRNDLTDTHVMTLTSYLEQCQWLQSLALIDQAYGDISCLAIAQALTYCYGLRTLSLCGNNIGHAGAIALFKSKPKQLNTLLLNKNPIANEFLQPQQEEFLEFLCLKPNLPQVDEIGIIWT</sequence>
<keyword evidence="3" id="KW-0677">Repeat</keyword>